<comment type="caution">
    <text evidence="2">The sequence shown here is derived from an EMBL/GenBank/DDBJ whole genome shotgun (WGS) entry which is preliminary data.</text>
</comment>
<feature type="non-terminal residue" evidence="2">
    <location>
        <position position="1"/>
    </location>
</feature>
<evidence type="ECO:0000313" key="2">
    <source>
        <dbReference type="EMBL" id="CAD0087839.1"/>
    </source>
</evidence>
<evidence type="ECO:0000259" key="1">
    <source>
        <dbReference type="PROSITE" id="PS50181"/>
    </source>
</evidence>
<keyword evidence="3" id="KW-1185">Reference proteome</keyword>
<protein>
    <recommendedName>
        <fullName evidence="1">F-box domain-containing protein</fullName>
    </recommendedName>
</protein>
<dbReference type="Gene3D" id="1.20.1280.50">
    <property type="match status" value="1"/>
</dbReference>
<dbReference type="AlphaFoldDB" id="A0A9N8JHF0"/>
<dbReference type="SUPFAM" id="SSF81383">
    <property type="entry name" value="F-box domain"/>
    <property type="match status" value="1"/>
</dbReference>
<gene>
    <name evidence="2" type="ORF">AWRI4619_LOCUS4957</name>
</gene>
<accession>A0A9N8JHF0</accession>
<proteinExistence type="predicted"/>
<dbReference type="Pfam" id="PF12937">
    <property type="entry name" value="F-box-like"/>
    <property type="match status" value="1"/>
</dbReference>
<name>A0A9N8JHF0_9PEZI</name>
<dbReference type="PROSITE" id="PS50181">
    <property type="entry name" value="FBOX"/>
    <property type="match status" value="1"/>
</dbReference>
<dbReference type="SMART" id="SM00256">
    <property type="entry name" value="FBOX"/>
    <property type="match status" value="1"/>
</dbReference>
<dbReference type="EMBL" id="CAIJEN010000006">
    <property type="protein sequence ID" value="CAD0087839.1"/>
    <property type="molecule type" value="Genomic_DNA"/>
</dbReference>
<evidence type="ECO:0000313" key="3">
    <source>
        <dbReference type="Proteomes" id="UP000716446"/>
    </source>
</evidence>
<reference evidence="2" key="1">
    <citation type="submission" date="2020-06" db="EMBL/GenBank/DDBJ databases">
        <authorList>
            <person name="Onetto C."/>
        </authorList>
    </citation>
    <scope>NUCLEOTIDE SEQUENCE</scope>
</reference>
<organism evidence="2 3">
    <name type="scientific">Aureobasidium vineae</name>
    <dbReference type="NCBI Taxonomy" id="2773715"/>
    <lineage>
        <taxon>Eukaryota</taxon>
        <taxon>Fungi</taxon>
        <taxon>Dikarya</taxon>
        <taxon>Ascomycota</taxon>
        <taxon>Pezizomycotina</taxon>
        <taxon>Dothideomycetes</taxon>
        <taxon>Dothideomycetidae</taxon>
        <taxon>Dothideales</taxon>
        <taxon>Saccotheciaceae</taxon>
        <taxon>Aureobasidium</taxon>
    </lineage>
</organism>
<feature type="domain" description="F-box" evidence="1">
    <location>
        <begin position="53"/>
        <end position="99"/>
    </location>
</feature>
<feature type="non-terminal residue" evidence="2">
    <location>
        <position position="277"/>
    </location>
</feature>
<dbReference type="InterPro" id="IPR036047">
    <property type="entry name" value="F-box-like_dom_sf"/>
</dbReference>
<dbReference type="InterPro" id="IPR001810">
    <property type="entry name" value="F-box_dom"/>
</dbReference>
<sequence length="277" mass="31264">DVTGGKARAWTSPTCFTASHATRCHSSCSRIKSYIISMASNVTASTVSLTRTVPSLEALPDELLLQILSHLDYPFLLALSRVSHRLRSVSLDHVLYLHRLHKSSVHLSLFLPQRPSLRSIQPPASAIYLTRTHVAARNLHFRLLSATLNRSLSRRPSVSSLVNARILPKDCCRRDRSSGEIIVTHSGLYERKRKLELEKFKEGMRTWLEKKARAISRYKSSGGDVGILVWRFTKRSKGPDDLPTEPSSHACSDNYHFSSLRRFWEDMGSKGISARSR</sequence>
<dbReference type="Proteomes" id="UP000716446">
    <property type="component" value="Unassembled WGS sequence"/>
</dbReference>